<accession>A0A1S8YCR9</accession>
<evidence type="ECO:0000313" key="3">
    <source>
        <dbReference type="Proteomes" id="UP000190667"/>
    </source>
</evidence>
<gene>
    <name evidence="2" type="ORF">BTJ39_21320</name>
</gene>
<comment type="caution">
    <text evidence="2">The sequence shown here is derived from an EMBL/GenBank/DDBJ whole genome shotgun (WGS) entry which is preliminary data.</text>
</comment>
<dbReference type="RefSeq" id="WP_078004741.1">
    <property type="nucleotide sequence ID" value="NZ_MRUL01000024.1"/>
</dbReference>
<protein>
    <recommendedName>
        <fullName evidence="4">Bacteriophage protein</fullName>
    </recommendedName>
</protein>
<name>A0A1S8YCR9_9GAMM</name>
<dbReference type="Proteomes" id="UP000190667">
    <property type="component" value="Unassembled WGS sequence"/>
</dbReference>
<dbReference type="EMBL" id="MRUL01000024">
    <property type="protein sequence ID" value="OON36513.1"/>
    <property type="molecule type" value="Genomic_DNA"/>
</dbReference>
<dbReference type="Gene3D" id="1.10.287.1490">
    <property type="match status" value="1"/>
</dbReference>
<dbReference type="AlphaFoldDB" id="A0A1S8YCR9"/>
<dbReference type="STRING" id="1926881.BTJ39_21320"/>
<sequence length="121" mass="13259">MTKEKLIAITVHTPFSLTLGDGTVQDFPRGRHNVPAPVAEHWFTQAHAEINDIAVPDNSDEYQAQIEALKNQIAERDSTIRDLTSQVDEQKAQTEALNQQIAELLAGGDGDGKKPKPSNSK</sequence>
<evidence type="ECO:0000256" key="1">
    <source>
        <dbReference type="SAM" id="Coils"/>
    </source>
</evidence>
<proteinExistence type="predicted"/>
<evidence type="ECO:0008006" key="4">
    <source>
        <dbReference type="Google" id="ProtNLM"/>
    </source>
</evidence>
<keyword evidence="1" id="KW-0175">Coiled coil</keyword>
<dbReference type="OrthoDB" id="6445976at2"/>
<keyword evidence="3" id="KW-1185">Reference proteome</keyword>
<evidence type="ECO:0000313" key="2">
    <source>
        <dbReference type="EMBL" id="OON36513.1"/>
    </source>
</evidence>
<reference evidence="2 3" key="1">
    <citation type="submission" date="2016-12" db="EMBL/GenBank/DDBJ databases">
        <title>Izhakiella australiana sp. nov. of genus Izhakiella isolated from Australian desert.</title>
        <authorList>
            <person name="Ji M."/>
        </authorList>
    </citation>
    <scope>NUCLEOTIDE SEQUENCE [LARGE SCALE GENOMIC DNA]</scope>
    <source>
        <strain evidence="2 3">D4N98</strain>
    </source>
</reference>
<organism evidence="2 3">
    <name type="scientific">Izhakiella australiensis</name>
    <dbReference type="NCBI Taxonomy" id="1926881"/>
    <lineage>
        <taxon>Bacteria</taxon>
        <taxon>Pseudomonadati</taxon>
        <taxon>Pseudomonadota</taxon>
        <taxon>Gammaproteobacteria</taxon>
        <taxon>Enterobacterales</taxon>
        <taxon>Erwiniaceae</taxon>
        <taxon>Izhakiella</taxon>
    </lineage>
</organism>
<feature type="coiled-coil region" evidence="1">
    <location>
        <begin position="59"/>
        <end position="107"/>
    </location>
</feature>